<dbReference type="AlphaFoldDB" id="A0A7C5QDR0"/>
<accession>A0A7C5QDR0</accession>
<dbReference type="NCBIfam" id="TIGR00964">
    <property type="entry name" value="secE_bact"/>
    <property type="match status" value="1"/>
</dbReference>
<keyword evidence="2 9" id="KW-0813">Transport</keyword>
<evidence type="ECO:0000256" key="2">
    <source>
        <dbReference type="ARBA" id="ARBA00022448"/>
    </source>
</evidence>
<comment type="subunit">
    <text evidence="9">Component of the Sec protein translocase complex. Heterotrimer consisting of SecY, SecE and SecG subunits. The heterotrimers can form oligomers, although 1 heterotrimer is thought to be able to translocate proteins. Interacts with the ribosome. Interacts with SecDF, and other proteins may be involved. Interacts with SecA.</text>
</comment>
<evidence type="ECO:0000313" key="10">
    <source>
        <dbReference type="EMBL" id="HHJ63561.1"/>
    </source>
</evidence>
<evidence type="ECO:0000256" key="8">
    <source>
        <dbReference type="ARBA" id="ARBA00023136"/>
    </source>
</evidence>
<keyword evidence="6 9" id="KW-1133">Transmembrane helix</keyword>
<feature type="transmembrane region" description="Helical" evidence="9">
    <location>
        <begin position="25"/>
        <end position="46"/>
    </location>
</feature>
<evidence type="ECO:0000256" key="4">
    <source>
        <dbReference type="ARBA" id="ARBA00022692"/>
    </source>
</evidence>
<protein>
    <recommendedName>
        <fullName evidence="9">Protein translocase subunit SecE</fullName>
    </recommendedName>
</protein>
<evidence type="ECO:0000256" key="5">
    <source>
        <dbReference type="ARBA" id="ARBA00022927"/>
    </source>
</evidence>
<dbReference type="HAMAP" id="MF_00422">
    <property type="entry name" value="SecE"/>
    <property type="match status" value="1"/>
</dbReference>
<dbReference type="GO" id="GO:0009306">
    <property type="term" value="P:protein secretion"/>
    <property type="evidence" value="ECO:0007669"/>
    <property type="project" value="UniProtKB-UniRule"/>
</dbReference>
<comment type="function">
    <text evidence="9">Essential subunit of the Sec protein translocation channel SecYEG. Clamps together the 2 halves of SecY. May contact the channel plug during translocation.</text>
</comment>
<dbReference type="InterPro" id="IPR001901">
    <property type="entry name" value="Translocase_SecE/Sec61-g"/>
</dbReference>
<keyword evidence="8 9" id="KW-0472">Membrane</keyword>
<comment type="subcellular location">
    <subcellularLocation>
        <location evidence="9">Cell membrane</location>
        <topology evidence="9">Single-pass membrane protein</topology>
    </subcellularLocation>
    <subcellularLocation>
        <location evidence="1">Membrane</location>
    </subcellularLocation>
</comment>
<name>A0A7C5QDR0_AQUAO</name>
<keyword evidence="4 9" id="KW-0812">Transmembrane</keyword>
<dbReference type="Proteomes" id="UP000885792">
    <property type="component" value="Unassembled WGS sequence"/>
</dbReference>
<dbReference type="Pfam" id="PF00584">
    <property type="entry name" value="SecE"/>
    <property type="match status" value="1"/>
</dbReference>
<reference evidence="10" key="1">
    <citation type="journal article" date="2020" name="mSystems">
        <title>Genome- and Community-Level Interaction Insights into Carbon Utilization and Element Cycling Functions of Hydrothermarchaeota in Hydrothermal Sediment.</title>
        <authorList>
            <person name="Zhou Z."/>
            <person name="Liu Y."/>
            <person name="Xu W."/>
            <person name="Pan J."/>
            <person name="Luo Z.H."/>
            <person name="Li M."/>
        </authorList>
    </citation>
    <scope>NUCLEOTIDE SEQUENCE [LARGE SCALE GENOMIC DNA]</scope>
    <source>
        <strain evidence="10">HyVt-501</strain>
    </source>
</reference>
<evidence type="ECO:0000256" key="9">
    <source>
        <dbReference type="HAMAP-Rule" id="MF_00422"/>
    </source>
</evidence>
<dbReference type="GO" id="GO:0005886">
    <property type="term" value="C:plasma membrane"/>
    <property type="evidence" value="ECO:0007669"/>
    <property type="project" value="UniProtKB-SubCell"/>
</dbReference>
<keyword evidence="3 9" id="KW-1003">Cell membrane</keyword>
<evidence type="ECO:0000256" key="3">
    <source>
        <dbReference type="ARBA" id="ARBA00022475"/>
    </source>
</evidence>
<comment type="similarity">
    <text evidence="9">Belongs to the SecE/SEC61-gamma family.</text>
</comment>
<gene>
    <name evidence="9 10" type="primary">secE</name>
    <name evidence="10" type="ORF">ENJ61_01505</name>
</gene>
<dbReference type="Gene3D" id="1.20.5.1030">
    <property type="entry name" value="Preprotein translocase secy subunit"/>
    <property type="match status" value="1"/>
</dbReference>
<proteinExistence type="inferred from homology"/>
<organism evidence="10">
    <name type="scientific">Aquifex aeolicus</name>
    <dbReference type="NCBI Taxonomy" id="63363"/>
    <lineage>
        <taxon>Bacteria</taxon>
        <taxon>Pseudomonadati</taxon>
        <taxon>Aquificota</taxon>
        <taxon>Aquificia</taxon>
        <taxon>Aquificales</taxon>
        <taxon>Aquificaceae</taxon>
        <taxon>Aquifex</taxon>
    </lineage>
</organism>
<keyword evidence="5 9" id="KW-0653">Protein transport</keyword>
<evidence type="ECO:0000256" key="7">
    <source>
        <dbReference type="ARBA" id="ARBA00023010"/>
    </source>
</evidence>
<dbReference type="InterPro" id="IPR038379">
    <property type="entry name" value="SecE_sf"/>
</dbReference>
<dbReference type="GO" id="GO:0065002">
    <property type="term" value="P:intracellular protein transmembrane transport"/>
    <property type="evidence" value="ECO:0007669"/>
    <property type="project" value="UniProtKB-UniRule"/>
</dbReference>
<keyword evidence="7 9" id="KW-0811">Translocation</keyword>
<dbReference type="GO" id="GO:0006605">
    <property type="term" value="P:protein targeting"/>
    <property type="evidence" value="ECO:0007669"/>
    <property type="project" value="UniProtKB-UniRule"/>
</dbReference>
<dbReference type="GO" id="GO:0008320">
    <property type="term" value="F:protein transmembrane transporter activity"/>
    <property type="evidence" value="ECO:0007669"/>
    <property type="project" value="UniProtKB-UniRule"/>
</dbReference>
<evidence type="ECO:0000256" key="6">
    <source>
        <dbReference type="ARBA" id="ARBA00022989"/>
    </source>
</evidence>
<dbReference type="InterPro" id="IPR005807">
    <property type="entry name" value="SecE_bac"/>
</dbReference>
<evidence type="ECO:0000256" key="1">
    <source>
        <dbReference type="ARBA" id="ARBA00004370"/>
    </source>
</evidence>
<dbReference type="GO" id="GO:0043952">
    <property type="term" value="P:protein transport by the Sec complex"/>
    <property type="evidence" value="ECO:0007669"/>
    <property type="project" value="UniProtKB-UniRule"/>
</dbReference>
<dbReference type="EMBL" id="DRNB01000050">
    <property type="protein sequence ID" value="HHJ63561.1"/>
    <property type="molecule type" value="Genomic_DNA"/>
</dbReference>
<dbReference type="PANTHER" id="PTHR33910">
    <property type="entry name" value="PROTEIN TRANSLOCASE SUBUNIT SECE"/>
    <property type="match status" value="1"/>
</dbReference>
<sequence length="64" mass="7262">MGKIRDFLNGVRSELRRVAWPDRKLITKATISVIIFSLVVGVYLWVLDLAFTKLLSLIFALRGA</sequence>
<comment type="caution">
    <text evidence="10">The sequence shown here is derived from an EMBL/GenBank/DDBJ whole genome shotgun (WGS) entry which is preliminary data.</text>
</comment>
<dbReference type="PANTHER" id="PTHR33910:SF1">
    <property type="entry name" value="PROTEIN TRANSLOCASE SUBUNIT SECE"/>
    <property type="match status" value="1"/>
</dbReference>